<dbReference type="NCBIfam" id="TIGR01581">
    <property type="entry name" value="Mo_ABC_porter"/>
    <property type="match status" value="1"/>
</dbReference>
<feature type="transmembrane region" description="Helical" evidence="7">
    <location>
        <begin position="146"/>
        <end position="165"/>
    </location>
</feature>
<name>A0A3R5QVK5_9CLOT</name>
<evidence type="ECO:0000256" key="3">
    <source>
        <dbReference type="ARBA" id="ARBA00022475"/>
    </source>
</evidence>
<keyword evidence="10" id="KW-1185">Reference proteome</keyword>
<comment type="subcellular location">
    <subcellularLocation>
        <location evidence="1 7">Cell membrane</location>
        <topology evidence="1 7">Multi-pass membrane protein</topology>
    </subcellularLocation>
</comment>
<evidence type="ECO:0000256" key="1">
    <source>
        <dbReference type="ARBA" id="ARBA00004651"/>
    </source>
</evidence>
<dbReference type="Pfam" id="PF00528">
    <property type="entry name" value="BPD_transp_1"/>
    <property type="match status" value="1"/>
</dbReference>
<dbReference type="CDD" id="cd06261">
    <property type="entry name" value="TM_PBP2"/>
    <property type="match status" value="1"/>
</dbReference>
<evidence type="ECO:0000256" key="7">
    <source>
        <dbReference type="RuleBase" id="RU363032"/>
    </source>
</evidence>
<dbReference type="EMBL" id="CP025746">
    <property type="protein sequence ID" value="QAA33623.1"/>
    <property type="molecule type" value="Genomic_DNA"/>
</dbReference>
<dbReference type="PROSITE" id="PS50928">
    <property type="entry name" value="ABC_TM1"/>
    <property type="match status" value="1"/>
</dbReference>
<feature type="transmembrane region" description="Helical" evidence="7">
    <location>
        <begin position="200"/>
        <end position="221"/>
    </location>
</feature>
<dbReference type="InterPro" id="IPR035906">
    <property type="entry name" value="MetI-like_sf"/>
</dbReference>
<feature type="transmembrane region" description="Helical" evidence="7">
    <location>
        <begin position="29"/>
        <end position="54"/>
    </location>
</feature>
<dbReference type="PANTHER" id="PTHR30183:SF7">
    <property type="entry name" value="FERRIC TRANSPORT SYSTEM PERMEASE PROTEIN FBPB 1-RELATED"/>
    <property type="match status" value="1"/>
</dbReference>
<dbReference type="AlphaFoldDB" id="A0A3R5QVK5"/>
<dbReference type="GO" id="GO:0005886">
    <property type="term" value="C:plasma membrane"/>
    <property type="evidence" value="ECO:0007669"/>
    <property type="project" value="UniProtKB-SubCell"/>
</dbReference>
<comment type="similarity">
    <text evidence="7">Belongs to the binding-protein-dependent transport system permease family.</text>
</comment>
<sequence>MVESKVKVGSKECSKLGFNKIFLNAGNELISVITIIIVFGFIIALSLPALSLLKYSGFTGLIDILKQEDTKNCILLSLQTSFLSLLLIFLLGTATVFYLHQIKNQVLYKILDILIEIPIVFPPAVAGLGLLMTFGQSGVIGRFANSYGFTIVFTQTAVVIAQLFVSSSYYIRIVSNALNEVPVELFEASYVFGAGKRKTMFFIIIPMIKKYIVSGLILAWIRALGEFGATMMFAGNVQGITRTIPLQIYSYMQTDLSKATALAALMYILSFTMLIFVRFITKEADQ</sequence>
<evidence type="ECO:0000259" key="8">
    <source>
        <dbReference type="PROSITE" id="PS50928"/>
    </source>
</evidence>
<evidence type="ECO:0000313" key="9">
    <source>
        <dbReference type="EMBL" id="QAA33623.1"/>
    </source>
</evidence>
<dbReference type="Gene3D" id="1.10.3720.10">
    <property type="entry name" value="MetI-like"/>
    <property type="match status" value="1"/>
</dbReference>
<evidence type="ECO:0000256" key="6">
    <source>
        <dbReference type="ARBA" id="ARBA00023136"/>
    </source>
</evidence>
<dbReference type="Proteomes" id="UP000286268">
    <property type="component" value="Chromosome"/>
</dbReference>
<organism evidence="9 10">
    <name type="scientific">Clostridium manihotivorum</name>
    <dbReference type="NCBI Taxonomy" id="2320868"/>
    <lineage>
        <taxon>Bacteria</taxon>
        <taxon>Bacillati</taxon>
        <taxon>Bacillota</taxon>
        <taxon>Clostridia</taxon>
        <taxon>Eubacteriales</taxon>
        <taxon>Clostridiaceae</taxon>
        <taxon>Clostridium</taxon>
    </lineage>
</organism>
<dbReference type="InterPro" id="IPR000515">
    <property type="entry name" value="MetI-like"/>
</dbReference>
<evidence type="ECO:0000256" key="4">
    <source>
        <dbReference type="ARBA" id="ARBA00022692"/>
    </source>
</evidence>
<proteinExistence type="inferred from homology"/>
<keyword evidence="5 7" id="KW-1133">Transmembrane helix</keyword>
<feature type="transmembrane region" description="Helical" evidence="7">
    <location>
        <begin position="259"/>
        <end position="280"/>
    </location>
</feature>
<keyword evidence="6 7" id="KW-0472">Membrane</keyword>
<evidence type="ECO:0000256" key="2">
    <source>
        <dbReference type="ARBA" id="ARBA00022448"/>
    </source>
</evidence>
<reference evidence="9 10" key="1">
    <citation type="submission" date="2018-01" db="EMBL/GenBank/DDBJ databases">
        <title>Genome Sequencing and Assembly of Anaerobacter polyendosporus strain CT4.</title>
        <authorList>
            <person name="Tachaapaikoon C."/>
            <person name="Sutheeworapong S."/>
            <person name="Jenjaroenpun P."/>
            <person name="Wongsurawat T."/>
            <person name="Nookeaw I."/>
            <person name="Cheawchanlertfa P."/>
            <person name="Kosugi A."/>
            <person name="Cheevadhanarak S."/>
            <person name="Ratanakhanokchai K."/>
        </authorList>
    </citation>
    <scope>NUCLEOTIDE SEQUENCE [LARGE SCALE GENOMIC DNA]</scope>
    <source>
        <strain evidence="9 10">CT4</strain>
    </source>
</reference>
<dbReference type="RefSeq" id="WP_128214350.1">
    <property type="nucleotide sequence ID" value="NZ_CP025746.1"/>
</dbReference>
<evidence type="ECO:0000313" key="10">
    <source>
        <dbReference type="Proteomes" id="UP000286268"/>
    </source>
</evidence>
<evidence type="ECO:0000256" key="5">
    <source>
        <dbReference type="ARBA" id="ARBA00022989"/>
    </source>
</evidence>
<dbReference type="SUPFAM" id="SSF161098">
    <property type="entry name" value="MetI-like"/>
    <property type="match status" value="1"/>
</dbReference>
<dbReference type="PANTHER" id="PTHR30183">
    <property type="entry name" value="MOLYBDENUM TRANSPORT SYSTEM PERMEASE PROTEIN MODB"/>
    <property type="match status" value="1"/>
</dbReference>
<keyword evidence="3" id="KW-1003">Cell membrane</keyword>
<dbReference type="GO" id="GO:0022857">
    <property type="term" value="F:transmembrane transporter activity"/>
    <property type="evidence" value="ECO:0007669"/>
    <property type="project" value="InterPro"/>
</dbReference>
<feature type="transmembrane region" description="Helical" evidence="7">
    <location>
        <begin position="74"/>
        <end position="99"/>
    </location>
</feature>
<dbReference type="KEGG" id="cmah:C1I91_19370"/>
<dbReference type="InterPro" id="IPR006469">
    <property type="entry name" value="NifC_ABC_porter"/>
</dbReference>
<gene>
    <name evidence="9" type="ORF">C1I91_19370</name>
</gene>
<accession>A0A3R5QVK5</accession>
<protein>
    <submittedName>
        <fullName evidence="9">Molybdate ABC transporter permease subunit</fullName>
    </submittedName>
</protein>
<keyword evidence="2 7" id="KW-0813">Transport</keyword>
<feature type="domain" description="ABC transmembrane type-1" evidence="8">
    <location>
        <begin position="74"/>
        <end position="277"/>
    </location>
</feature>
<feature type="transmembrane region" description="Helical" evidence="7">
    <location>
        <begin position="111"/>
        <end position="134"/>
    </location>
</feature>
<keyword evidence="4 7" id="KW-0812">Transmembrane</keyword>
<dbReference type="OrthoDB" id="9795403at2"/>